<evidence type="ECO:0000313" key="5">
    <source>
        <dbReference type="Proteomes" id="UP000192391"/>
    </source>
</evidence>
<dbReference type="InterPro" id="IPR007394">
    <property type="entry name" value="UPF0122"/>
</dbReference>
<dbReference type="SUPFAM" id="SSF88659">
    <property type="entry name" value="Sigma3 and sigma4 domains of RNA polymerase sigma factors"/>
    <property type="match status" value="1"/>
</dbReference>
<dbReference type="InterPro" id="IPR054831">
    <property type="entry name" value="UPF0122_fam_protein"/>
</dbReference>
<dbReference type="InterPro" id="IPR036388">
    <property type="entry name" value="WH-like_DNA-bd_sf"/>
</dbReference>
<dbReference type="HAMAP" id="MF_00245">
    <property type="entry name" value="UPF0122"/>
    <property type="match status" value="1"/>
</dbReference>
<dbReference type="PANTHER" id="PTHR40083:SF1">
    <property type="entry name" value="UPF0122 PROTEIN YLXM"/>
    <property type="match status" value="1"/>
</dbReference>
<dbReference type="PANTHER" id="PTHR40083">
    <property type="entry name" value="UPF0122 PROTEIN CBO2450/CLC_2298"/>
    <property type="match status" value="1"/>
</dbReference>
<keyword evidence="4" id="KW-0238">DNA-binding</keyword>
<evidence type="ECO:0000313" key="4">
    <source>
        <dbReference type="EMBL" id="ARD66657.1"/>
    </source>
</evidence>
<accession>A0AAC9W406</accession>
<dbReference type="Gene3D" id="1.10.10.10">
    <property type="entry name" value="Winged helix-like DNA-binding domain superfamily/Winged helix DNA-binding domain"/>
    <property type="match status" value="1"/>
</dbReference>
<dbReference type="KEGG" id="elim:B2M23_14465"/>
<dbReference type="GO" id="GO:0003677">
    <property type="term" value="F:DNA binding"/>
    <property type="evidence" value="ECO:0007669"/>
    <property type="project" value="UniProtKB-KW"/>
</dbReference>
<organism evidence="4 5">
    <name type="scientific">Eubacterium limosum</name>
    <dbReference type="NCBI Taxonomy" id="1736"/>
    <lineage>
        <taxon>Bacteria</taxon>
        <taxon>Bacillati</taxon>
        <taxon>Bacillota</taxon>
        <taxon>Clostridia</taxon>
        <taxon>Eubacteriales</taxon>
        <taxon>Eubacteriaceae</taxon>
        <taxon>Eubacterium</taxon>
    </lineage>
</organism>
<dbReference type="Proteomes" id="UP000192391">
    <property type="component" value="Chromosome"/>
</dbReference>
<reference evidence="5" key="1">
    <citation type="journal article" date="2017" name="Sci. Rep.">
        <title>Determination of the Genome and Primary Transcriptome of Syngas Fermenting Eubacterium limosum ATCC 8486.</title>
        <authorList>
            <person name="Song Y."/>
            <person name="Shin J."/>
            <person name="Jeong Y."/>
            <person name="Jin S."/>
            <person name="Lee J.K."/>
            <person name="Kim D.R."/>
            <person name="Kim S.C."/>
            <person name="Cho S."/>
            <person name="Cho B.K."/>
        </authorList>
    </citation>
    <scope>NUCLEOTIDE SEQUENCE [LARGE SCALE GENOMIC DNA]</scope>
    <source>
        <strain evidence="5">ATCC 8486</strain>
    </source>
</reference>
<dbReference type="AlphaFoldDB" id="A0AAC9W406"/>
<comment type="similarity">
    <text evidence="1 3">Belongs to the UPF0122 family.</text>
</comment>
<proteinExistence type="inferred from homology"/>
<gene>
    <name evidence="4" type="ORF">B2M23_14465</name>
</gene>
<evidence type="ECO:0000256" key="2">
    <source>
        <dbReference type="ARBA" id="ARBA00024764"/>
    </source>
</evidence>
<protein>
    <recommendedName>
        <fullName evidence="3">UPF0122 protein B2M23_14465</fullName>
    </recommendedName>
</protein>
<dbReference type="InterPro" id="IPR013324">
    <property type="entry name" value="RNA_pol_sigma_r3/r4-like"/>
</dbReference>
<dbReference type="EMBL" id="CP019962">
    <property type="protein sequence ID" value="ARD66657.1"/>
    <property type="molecule type" value="Genomic_DNA"/>
</dbReference>
<evidence type="ECO:0000256" key="1">
    <source>
        <dbReference type="ARBA" id="ARBA00008720"/>
    </source>
</evidence>
<evidence type="ECO:0000256" key="3">
    <source>
        <dbReference type="HAMAP-Rule" id="MF_00245"/>
    </source>
</evidence>
<name>A0AAC9W406_EUBLI</name>
<sequence>MKVLMEKNVLERLLFDFYGELLTDKQKMIMDYYYNDDYNLAEIGDVVHVTRQGVYDVVKRSKAQMQAYEDKLKLVERFLKSQELIDGVILELGALLETELVAEHPALGSELTAIKEKMNRISEDY</sequence>
<dbReference type="NCBIfam" id="NF045758">
    <property type="entry name" value="YlxM"/>
    <property type="match status" value="1"/>
</dbReference>
<comment type="function">
    <text evidence="2 3">Might take part in the signal recognition particle (SRP) pathway. This is inferred from the conservation of its genetic proximity to ftsY/ffh. May be a regulatory protein.</text>
</comment>
<dbReference type="Pfam" id="PF04297">
    <property type="entry name" value="UPF0122"/>
    <property type="match status" value="1"/>
</dbReference>